<sequence>MKYISVVLIAFISMIATEVSAKKKTMYINHQYVNCTGVAPQQCLQVKYNEKDNWQYLYQPIEGFTFEPGNDYEIVVNEKKLCKKRIPADGSSKKIKLVKVVNKTPVMSVALPQTSLTNDWFIQSILVNGVLTDVSKKGFTLKIDDNTQRFSARFCNTIGGKVENGLGHTLKFSQGMSTKMYCDDIPFETAFSNIINQADNFEIDGNGGLIIKNGNESLMVLSAAKEIASETLEAFNYKGQWKFKTLLQGKNKTDLSAYGNTITLSNNGEKISGKAICNGFFGTLSIDEQAKTIGFGNIGATLMLCPGKDAEVESSLFKVLNNAKKYEVKGSSLWLSDDNGNKIELIK</sequence>
<feature type="signal peptide" evidence="1">
    <location>
        <begin position="1"/>
        <end position="21"/>
    </location>
</feature>
<evidence type="ECO:0000259" key="3">
    <source>
        <dbReference type="Pfam" id="PF14302"/>
    </source>
</evidence>
<evidence type="ECO:0000256" key="1">
    <source>
        <dbReference type="SAM" id="SignalP"/>
    </source>
</evidence>
<proteinExistence type="predicted"/>
<comment type="caution">
    <text evidence="4">The sequence shown here is derived from an EMBL/GenBank/DDBJ whole genome shotgun (WGS) entry which is preliminary data.</text>
</comment>
<dbReference type="Pfam" id="PF14302">
    <property type="entry name" value="DUF4377"/>
    <property type="match status" value="1"/>
</dbReference>
<dbReference type="InterPro" id="IPR005184">
    <property type="entry name" value="DUF306_Meta_HslJ"/>
</dbReference>
<dbReference type="Proteomes" id="UP001210231">
    <property type="component" value="Unassembled WGS sequence"/>
</dbReference>
<dbReference type="Pfam" id="PF03724">
    <property type="entry name" value="META"/>
    <property type="match status" value="2"/>
</dbReference>
<keyword evidence="1" id="KW-0732">Signal</keyword>
<dbReference type="InterPro" id="IPR038670">
    <property type="entry name" value="HslJ-like_sf"/>
</dbReference>
<dbReference type="RefSeq" id="WP_407030764.1">
    <property type="nucleotide sequence ID" value="NZ_JAQGEF010000006.1"/>
</dbReference>
<reference evidence="4 5" key="1">
    <citation type="submission" date="2022-12" db="EMBL/GenBank/DDBJ databases">
        <title>Chitinophagaceae gen. sp. nov., a new member of the family Chitinophagaceae, isolated from soil in a chemical factory.</title>
        <authorList>
            <person name="Ke Z."/>
        </authorList>
    </citation>
    <scope>NUCLEOTIDE SEQUENCE [LARGE SCALE GENOMIC DNA]</scope>
    <source>
        <strain evidence="4 5">LY-5</strain>
    </source>
</reference>
<evidence type="ECO:0000313" key="4">
    <source>
        <dbReference type="EMBL" id="MDA3614437.1"/>
    </source>
</evidence>
<dbReference type="InterPro" id="IPR053147">
    <property type="entry name" value="Hsp_HslJ-like"/>
</dbReference>
<dbReference type="PANTHER" id="PTHR35535:SF1">
    <property type="entry name" value="HEAT SHOCK PROTEIN HSLJ"/>
    <property type="match status" value="1"/>
</dbReference>
<dbReference type="PANTHER" id="PTHR35535">
    <property type="entry name" value="HEAT SHOCK PROTEIN HSLJ"/>
    <property type="match status" value="1"/>
</dbReference>
<dbReference type="Gene3D" id="2.40.128.270">
    <property type="match status" value="2"/>
</dbReference>
<protein>
    <submittedName>
        <fullName evidence="4">META domain-containing protein</fullName>
    </submittedName>
</protein>
<dbReference type="InterPro" id="IPR025485">
    <property type="entry name" value="DUF4377"/>
</dbReference>
<organism evidence="4 5">
    <name type="scientific">Polluticaenibacter yanchengensis</name>
    <dbReference type="NCBI Taxonomy" id="3014562"/>
    <lineage>
        <taxon>Bacteria</taxon>
        <taxon>Pseudomonadati</taxon>
        <taxon>Bacteroidota</taxon>
        <taxon>Chitinophagia</taxon>
        <taxon>Chitinophagales</taxon>
        <taxon>Chitinophagaceae</taxon>
        <taxon>Polluticaenibacter</taxon>
    </lineage>
</organism>
<dbReference type="EMBL" id="JAQGEF010000006">
    <property type="protein sequence ID" value="MDA3614437.1"/>
    <property type="molecule type" value="Genomic_DNA"/>
</dbReference>
<accession>A0ABT4UHX0</accession>
<feature type="domain" description="DUF306" evidence="2">
    <location>
        <begin position="240"/>
        <end position="343"/>
    </location>
</feature>
<name>A0ABT4UHX0_9BACT</name>
<evidence type="ECO:0000313" key="5">
    <source>
        <dbReference type="Proteomes" id="UP001210231"/>
    </source>
</evidence>
<keyword evidence="5" id="KW-1185">Reference proteome</keyword>
<gene>
    <name evidence="4" type="ORF">O3P16_06430</name>
</gene>
<feature type="domain" description="DUF4377" evidence="3">
    <location>
        <begin position="27"/>
        <end position="103"/>
    </location>
</feature>
<feature type="chain" id="PRO_5045249874" evidence="1">
    <location>
        <begin position="22"/>
        <end position="347"/>
    </location>
</feature>
<feature type="domain" description="DUF306" evidence="2">
    <location>
        <begin position="117"/>
        <end position="220"/>
    </location>
</feature>
<evidence type="ECO:0000259" key="2">
    <source>
        <dbReference type="Pfam" id="PF03724"/>
    </source>
</evidence>